<reference evidence="2" key="1">
    <citation type="submission" date="2018-05" db="EMBL/GenBank/DDBJ databases">
        <authorList>
            <person name="Lanie J.A."/>
            <person name="Ng W.-L."/>
            <person name="Kazmierczak K.M."/>
            <person name="Andrzejewski T.M."/>
            <person name="Davidsen T.M."/>
            <person name="Wayne K.J."/>
            <person name="Tettelin H."/>
            <person name="Glass J.I."/>
            <person name="Rusch D."/>
            <person name="Podicherti R."/>
            <person name="Tsui H.-C.T."/>
            <person name="Winkler M.E."/>
        </authorList>
    </citation>
    <scope>NUCLEOTIDE SEQUENCE</scope>
</reference>
<name>A0A381Q6B3_9ZZZZ</name>
<dbReference type="EMBL" id="UINC01001212">
    <property type="protein sequence ID" value="SUZ74468.1"/>
    <property type="molecule type" value="Genomic_DNA"/>
</dbReference>
<feature type="transmembrane region" description="Helical" evidence="1">
    <location>
        <begin position="856"/>
        <end position="875"/>
    </location>
</feature>
<sequence length="1040" mass="115388">MYKMISWWARNPKAANLLMVSIIIVGIATFARVEQEVFPKISPPVVSIHYTWPGASPREIEDQILVRVEESLRDIEGVDKISGFARENFGGIYVQAFTGNNLDYLLQEVKREVDAIVSLPNDVEPPVVSDASFDFPLVMVAIYGDVPEKLLTRTAQSLRDEASLLEHVDVVNVLGNRKEEISIELSETAMRRYGLTFDQVAIAIRKSSINFSSGNIKGENGTLQLSTRNLGDNLDDFNEIIIRQTADGGKIRISDVATVIDGFEDKDRKDYYIDVETGISVPVHGIMVMSTDNMNVVKTSKAIRDWIPGAQSRLPEGINLLLWTDMSDLYKGRMSLILKAAYGGLILVFFILVAFLRPQVALWCSVGIGTAFTGALIFMPAFDISLNVISLFAFLLVIGIIVDDAVIVGENIHLEYERGRRGTDAAITGAYLVAKPVFFAVITTMIAFLPWLFLTGWQVQFVRNISLIVLFALSFSLIEAFFILPAHLSNLKPYKAKNRFSKLQKKLADGIVNFGKKRYMPVLISALERRYVAAACFFALFIIVNTLASSGFISRTLLPNVEDDEMRISIALPSGSPFSRTEQVAEQVKQAGYETIEFYKGKDNAIKGIIVILEENTLTAFINLHDPAIREASTKDVAAVYRKNIGQIPDAESFSIGTQIGRDSSEPDMSFNITTSSSDQLLVAVEDFMGKLRSYDAIYDVSSSINSAITEMQISLKPNAEKLGLTLAEVSRQLRQAYYGEEVQRLPRDGEDVRVMVHYPKKLRRSINSLTKFRIRTPDGREVPFMSLASVSQSPGITKVERVDGRKSATISAYALEDGKSQVLTDLNTNYLPSWNEKYPEVYWEFSGELEGQDDFFAEIGFLSLVAVLTMFALLTIAFRSYFLPILILSALPFGFCGAIIGHVVFGKGLSMISYWGIGAACGVVINDNLVLVDYINRIRKGGKHVLESVIEAGVVRFRPIIITSMTTFIGLMPIMFEPSVQANFLKPAVISLSFGVVLCAPVTLILVPCLMLIGEDIKQNLNNAKEAIKLRINKEITPI</sequence>
<feature type="transmembrane region" description="Helical" evidence="1">
    <location>
        <begin position="465"/>
        <end position="488"/>
    </location>
</feature>
<feature type="transmembrane region" description="Helical" evidence="1">
    <location>
        <begin position="989"/>
        <end position="1014"/>
    </location>
</feature>
<dbReference type="InterPro" id="IPR001036">
    <property type="entry name" value="Acrflvin-R"/>
</dbReference>
<dbReference type="SUPFAM" id="SSF82693">
    <property type="entry name" value="Multidrug efflux transporter AcrB pore domain, PN1, PN2, PC1 and PC2 subdomains"/>
    <property type="match status" value="3"/>
</dbReference>
<evidence type="ECO:0000256" key="1">
    <source>
        <dbReference type="SAM" id="Phobius"/>
    </source>
</evidence>
<dbReference type="Gene3D" id="1.20.1640.10">
    <property type="entry name" value="Multidrug efflux transporter AcrB transmembrane domain"/>
    <property type="match status" value="2"/>
</dbReference>
<evidence type="ECO:0000313" key="2">
    <source>
        <dbReference type="EMBL" id="SUZ74468.1"/>
    </source>
</evidence>
<proteinExistence type="predicted"/>
<feature type="transmembrane region" description="Helical" evidence="1">
    <location>
        <begin position="336"/>
        <end position="355"/>
    </location>
</feature>
<dbReference type="Gene3D" id="3.30.2090.10">
    <property type="entry name" value="Multidrug efflux transporter AcrB TolC docking domain, DN and DC subdomains"/>
    <property type="match status" value="2"/>
</dbReference>
<feature type="transmembrane region" description="Helical" evidence="1">
    <location>
        <begin position="388"/>
        <end position="409"/>
    </location>
</feature>
<keyword evidence="1" id="KW-1133">Transmembrane helix</keyword>
<dbReference type="Gene3D" id="3.30.70.1440">
    <property type="entry name" value="Multidrug efflux transporter AcrB pore domain"/>
    <property type="match status" value="1"/>
</dbReference>
<evidence type="ECO:0008006" key="3">
    <source>
        <dbReference type="Google" id="ProtNLM"/>
    </source>
</evidence>
<dbReference type="AlphaFoldDB" id="A0A381Q6B3"/>
<dbReference type="Pfam" id="PF00873">
    <property type="entry name" value="ACR_tran"/>
    <property type="match status" value="1"/>
</dbReference>
<dbReference type="Gene3D" id="3.30.70.1430">
    <property type="entry name" value="Multidrug efflux transporter AcrB pore domain"/>
    <property type="match status" value="2"/>
</dbReference>
<feature type="transmembrane region" description="Helical" evidence="1">
    <location>
        <begin position="531"/>
        <end position="553"/>
    </location>
</feature>
<dbReference type="Gene3D" id="3.30.70.1320">
    <property type="entry name" value="Multidrug efflux transporter AcrB pore domain like"/>
    <property type="match status" value="1"/>
</dbReference>
<dbReference type="GO" id="GO:0005886">
    <property type="term" value="C:plasma membrane"/>
    <property type="evidence" value="ECO:0007669"/>
    <property type="project" value="TreeGrafter"/>
</dbReference>
<dbReference type="SUPFAM" id="SSF82714">
    <property type="entry name" value="Multidrug efflux transporter AcrB TolC docking domain, DN and DC subdomains"/>
    <property type="match status" value="2"/>
</dbReference>
<dbReference type="InterPro" id="IPR027463">
    <property type="entry name" value="AcrB_DN_DC_subdom"/>
</dbReference>
<dbReference type="PRINTS" id="PR00702">
    <property type="entry name" value="ACRIFLAVINRP"/>
</dbReference>
<feature type="transmembrane region" description="Helical" evidence="1">
    <location>
        <begin position="958"/>
        <end position="977"/>
    </location>
</feature>
<organism evidence="2">
    <name type="scientific">marine metagenome</name>
    <dbReference type="NCBI Taxonomy" id="408172"/>
    <lineage>
        <taxon>unclassified sequences</taxon>
        <taxon>metagenomes</taxon>
        <taxon>ecological metagenomes</taxon>
    </lineage>
</organism>
<dbReference type="PANTHER" id="PTHR32063">
    <property type="match status" value="1"/>
</dbReference>
<feature type="transmembrane region" description="Helical" evidence="1">
    <location>
        <begin position="912"/>
        <end position="937"/>
    </location>
</feature>
<feature type="transmembrane region" description="Helical" evidence="1">
    <location>
        <begin position="362"/>
        <end position="382"/>
    </location>
</feature>
<dbReference type="PANTHER" id="PTHR32063:SF33">
    <property type="entry name" value="RND SUPERFAMILY EFFLUX PUMP PERMEASE COMPONENT"/>
    <property type="match status" value="1"/>
</dbReference>
<accession>A0A381Q6B3</accession>
<protein>
    <recommendedName>
        <fullName evidence="3">SSD domain-containing protein</fullName>
    </recommendedName>
</protein>
<dbReference type="GO" id="GO:0042910">
    <property type="term" value="F:xenobiotic transmembrane transporter activity"/>
    <property type="evidence" value="ECO:0007669"/>
    <property type="project" value="TreeGrafter"/>
</dbReference>
<gene>
    <name evidence="2" type="ORF">METZ01_LOCUS27322</name>
</gene>
<feature type="transmembrane region" description="Helical" evidence="1">
    <location>
        <begin position="882"/>
        <end position="906"/>
    </location>
</feature>
<feature type="transmembrane region" description="Helical" evidence="1">
    <location>
        <begin position="430"/>
        <end position="453"/>
    </location>
</feature>
<keyword evidence="1" id="KW-0812">Transmembrane</keyword>
<keyword evidence="1" id="KW-0472">Membrane</keyword>
<dbReference type="SUPFAM" id="SSF82866">
    <property type="entry name" value="Multidrug efflux transporter AcrB transmembrane domain"/>
    <property type="match status" value="2"/>
</dbReference>